<dbReference type="PANTHER" id="PTHR43692:SF1">
    <property type="entry name" value="UDP-N-ACETYLMURAMOYLALANINE--D-GLUTAMATE LIGASE"/>
    <property type="match status" value="1"/>
</dbReference>
<keyword evidence="8 17" id="KW-0436">Ligase</keyword>
<reference evidence="21 24" key="2">
    <citation type="submission" date="2018-05" db="EMBL/GenBank/DDBJ databases">
        <title>Genomic Encyclopedia of Type Strains, Phase IV (KMG-IV): sequencing the most valuable type-strain genomes for metagenomic binning, comparative biology and taxonomic classification.</title>
        <authorList>
            <person name="Goeker M."/>
        </authorList>
    </citation>
    <scope>NUCLEOTIDE SEQUENCE [LARGE SCALE GENOMIC DNA]</scope>
    <source>
        <strain evidence="21 24">DSM 28816</strain>
    </source>
</reference>
<dbReference type="Gene3D" id="3.40.1190.10">
    <property type="entry name" value="Mur-like, catalytic domain"/>
    <property type="match status" value="1"/>
</dbReference>
<evidence type="ECO:0000256" key="15">
    <source>
        <dbReference type="ARBA" id="ARBA00032324"/>
    </source>
</evidence>
<dbReference type="SUPFAM" id="SSF51984">
    <property type="entry name" value="MurCD N-terminal domain"/>
    <property type="match status" value="1"/>
</dbReference>
<dbReference type="SUPFAM" id="SSF53244">
    <property type="entry name" value="MurD-like peptide ligases, peptide-binding domain"/>
    <property type="match status" value="1"/>
</dbReference>
<sequence>MEFTKRNVCVIGTGISGIGAAELLSKRGASVILYDGDDKLSKEQIEEKLTDLNNIKIVLGELPNKIINTLDLTVVSPGVPIDQPVVEQIKKAGVKIWGEVELAYSVTKGSVIAITGTNGKTTTTALTGEIMKNYFDSVFVVGNIGIPYTSVVDEMNDTSVTVAEISSFQLETIENFRPVASAILNITPDHLNRHKSMDQYIAVKESITSNQLIHDTCVLNYEDEILREFGKTLNTNVIYFSSINKLKKGIYIDEENIVYNSGKNIEIICKTTELKLLGRHNHENVMAAIALSISMKVPLKVIRDTVMSFKAVEHRIEFVMEKSGVAYYNDSKGTNPDAAIKGIQAMNRPTILIGGGYDKKSEYDEWINSFDGKVKYLVLIGETKQQIAKTARECGYHNIIFAETLQEAVKISALKASTGDAVLLSPACASWGMFKNYEERGRMFKEYVHKL</sequence>
<dbReference type="InterPro" id="IPR004101">
    <property type="entry name" value="Mur_ligase_C"/>
</dbReference>
<evidence type="ECO:0000256" key="12">
    <source>
        <dbReference type="ARBA" id="ARBA00022984"/>
    </source>
</evidence>
<keyword evidence="17 18" id="KW-0131">Cell cycle</keyword>
<evidence type="ECO:0000256" key="13">
    <source>
        <dbReference type="ARBA" id="ARBA00023316"/>
    </source>
</evidence>
<dbReference type="Pfam" id="PF21799">
    <property type="entry name" value="MurD-like_N"/>
    <property type="match status" value="1"/>
</dbReference>
<evidence type="ECO:0000259" key="20">
    <source>
        <dbReference type="Pfam" id="PF08245"/>
    </source>
</evidence>
<keyword evidence="12 17" id="KW-0573">Peptidoglycan synthesis</keyword>
<protein>
    <recommendedName>
        <fullName evidence="6 17">UDP-N-acetylmuramoylalanine--D-glutamate ligase</fullName>
        <ecNumber evidence="5 17">6.3.2.9</ecNumber>
    </recommendedName>
    <alternativeName>
        <fullName evidence="15 17">D-glutamic acid-adding enzyme</fullName>
    </alternativeName>
    <alternativeName>
        <fullName evidence="14 17">UDP-N-acetylmuramoyl-L-alanyl-D-glutamate synthetase</fullName>
    </alternativeName>
</protein>
<comment type="similarity">
    <text evidence="4 17">Belongs to the MurCDEF family.</text>
</comment>
<evidence type="ECO:0000256" key="2">
    <source>
        <dbReference type="ARBA" id="ARBA00004496"/>
    </source>
</evidence>
<dbReference type="Pfam" id="PF08245">
    <property type="entry name" value="Mur_ligase_M"/>
    <property type="match status" value="1"/>
</dbReference>
<dbReference type="InterPro" id="IPR013221">
    <property type="entry name" value="Mur_ligase_cen"/>
</dbReference>
<dbReference type="NCBIfam" id="TIGR01087">
    <property type="entry name" value="murD"/>
    <property type="match status" value="1"/>
</dbReference>
<proteinExistence type="inferred from homology"/>
<dbReference type="GO" id="GO:0005737">
    <property type="term" value="C:cytoplasm"/>
    <property type="evidence" value="ECO:0007669"/>
    <property type="project" value="UniProtKB-SubCell"/>
</dbReference>
<evidence type="ECO:0000256" key="3">
    <source>
        <dbReference type="ARBA" id="ARBA00004752"/>
    </source>
</evidence>
<comment type="caution">
    <text evidence="22">The sequence shown here is derived from an EMBL/GenBank/DDBJ whole genome shotgun (WGS) entry which is preliminary data.</text>
</comment>
<dbReference type="Gene3D" id="3.40.50.720">
    <property type="entry name" value="NAD(P)-binding Rossmann-like Domain"/>
    <property type="match status" value="1"/>
</dbReference>
<evidence type="ECO:0000256" key="10">
    <source>
        <dbReference type="ARBA" id="ARBA00022840"/>
    </source>
</evidence>
<evidence type="ECO:0000256" key="16">
    <source>
        <dbReference type="ARBA" id="ARBA00047632"/>
    </source>
</evidence>
<dbReference type="PANTHER" id="PTHR43692">
    <property type="entry name" value="UDP-N-ACETYLMURAMOYLALANINE--D-GLUTAMATE LIGASE"/>
    <property type="match status" value="1"/>
</dbReference>
<dbReference type="GO" id="GO:0005524">
    <property type="term" value="F:ATP binding"/>
    <property type="evidence" value="ECO:0007669"/>
    <property type="project" value="UniProtKB-UniRule"/>
</dbReference>
<dbReference type="GO" id="GO:0051301">
    <property type="term" value="P:cell division"/>
    <property type="evidence" value="ECO:0007669"/>
    <property type="project" value="UniProtKB-KW"/>
</dbReference>
<evidence type="ECO:0000256" key="5">
    <source>
        <dbReference type="ARBA" id="ARBA00012212"/>
    </source>
</evidence>
<dbReference type="GO" id="GO:0009252">
    <property type="term" value="P:peptidoglycan biosynthetic process"/>
    <property type="evidence" value="ECO:0007669"/>
    <property type="project" value="UniProtKB-UniRule"/>
</dbReference>
<dbReference type="GO" id="GO:0008360">
    <property type="term" value="P:regulation of cell shape"/>
    <property type="evidence" value="ECO:0007669"/>
    <property type="project" value="UniProtKB-KW"/>
</dbReference>
<dbReference type="EMBL" id="NOKA02000004">
    <property type="protein sequence ID" value="RDY32298.1"/>
    <property type="molecule type" value="Genomic_DNA"/>
</dbReference>
<feature type="domain" description="Mur ligase central" evidence="20">
    <location>
        <begin position="114"/>
        <end position="291"/>
    </location>
</feature>
<dbReference type="EC" id="6.3.2.9" evidence="5 17"/>
<reference evidence="22 23" key="1">
    <citation type="journal article" date="2017" name="Genome Announc.">
        <title>Draft Genome Sequence of a Sporulating and Motile Strain of Lachnotalea glycerini Isolated from Water in Quebec City, Canada.</title>
        <authorList>
            <person name="Maheux A.F."/>
            <person name="Boudreau D.K."/>
            <person name="Berube E."/>
            <person name="Boissinot M."/>
            <person name="Raymond F."/>
            <person name="Brodeur S."/>
            <person name="Corbeil J."/>
            <person name="Isabel S."/>
            <person name="Omar R.F."/>
            <person name="Bergeron M.G."/>
        </authorList>
    </citation>
    <scope>NUCLEOTIDE SEQUENCE [LARGE SCALE GENOMIC DNA]</scope>
    <source>
        <strain evidence="22 23">CCRI-19302</strain>
    </source>
</reference>
<dbReference type="Pfam" id="PF02875">
    <property type="entry name" value="Mur_ligase_C"/>
    <property type="match status" value="1"/>
</dbReference>
<accession>A0A255IM73</accession>
<keyword evidence="10 17" id="KW-0067">ATP-binding</keyword>
<dbReference type="GO" id="GO:0071555">
    <property type="term" value="P:cell wall organization"/>
    <property type="evidence" value="ECO:0007669"/>
    <property type="project" value="UniProtKB-KW"/>
</dbReference>
<evidence type="ECO:0000256" key="7">
    <source>
        <dbReference type="ARBA" id="ARBA00022490"/>
    </source>
</evidence>
<organism evidence="22 23">
    <name type="scientific">Lachnotalea glycerini</name>
    <dbReference type="NCBI Taxonomy" id="1763509"/>
    <lineage>
        <taxon>Bacteria</taxon>
        <taxon>Bacillati</taxon>
        <taxon>Bacillota</taxon>
        <taxon>Clostridia</taxon>
        <taxon>Lachnospirales</taxon>
        <taxon>Lachnospiraceae</taxon>
        <taxon>Lachnotalea</taxon>
    </lineage>
</organism>
<evidence type="ECO:0000313" key="24">
    <source>
        <dbReference type="Proteomes" id="UP000247523"/>
    </source>
</evidence>
<evidence type="ECO:0000256" key="8">
    <source>
        <dbReference type="ARBA" id="ARBA00022598"/>
    </source>
</evidence>
<name>A0A255IM73_9FIRM</name>
<feature type="domain" description="Mur ligase C-terminal" evidence="19">
    <location>
        <begin position="314"/>
        <end position="428"/>
    </location>
</feature>
<comment type="subcellular location">
    <subcellularLocation>
        <location evidence="2 17 18">Cytoplasm</location>
    </subcellularLocation>
</comment>
<evidence type="ECO:0000256" key="14">
    <source>
        <dbReference type="ARBA" id="ARBA00030398"/>
    </source>
</evidence>
<dbReference type="SUPFAM" id="SSF53623">
    <property type="entry name" value="MurD-like peptide ligases, catalytic domain"/>
    <property type="match status" value="1"/>
</dbReference>
<evidence type="ECO:0000256" key="4">
    <source>
        <dbReference type="ARBA" id="ARBA00010416"/>
    </source>
</evidence>
<dbReference type="EMBL" id="QICS01000006">
    <property type="protein sequence ID" value="PXV89521.1"/>
    <property type="molecule type" value="Genomic_DNA"/>
</dbReference>
<feature type="binding site" evidence="17">
    <location>
        <begin position="116"/>
        <end position="122"/>
    </location>
    <ligand>
        <name>ATP</name>
        <dbReference type="ChEBI" id="CHEBI:30616"/>
    </ligand>
</feature>
<dbReference type="OrthoDB" id="9809796at2"/>
<comment type="function">
    <text evidence="1 17 18">Cell wall formation. Catalyzes the addition of glutamate to the nucleotide precursor UDP-N-acetylmuramoyl-L-alanine (UMA).</text>
</comment>
<keyword evidence="13 17" id="KW-0961">Cell wall biogenesis/degradation</keyword>
<reference evidence="22" key="3">
    <citation type="submission" date="2018-07" db="EMBL/GenBank/DDBJ databases">
        <authorList>
            <person name="Quirk P.G."/>
            <person name="Krulwich T.A."/>
        </authorList>
    </citation>
    <scope>NUCLEOTIDE SEQUENCE</scope>
    <source>
        <strain evidence="22">CCRI-19302</strain>
    </source>
</reference>
<evidence type="ECO:0000313" key="23">
    <source>
        <dbReference type="Proteomes" id="UP000216411"/>
    </source>
</evidence>
<comment type="catalytic activity">
    <reaction evidence="16 17 18">
        <text>UDP-N-acetyl-alpha-D-muramoyl-L-alanine + D-glutamate + ATP = UDP-N-acetyl-alpha-D-muramoyl-L-alanyl-D-glutamate + ADP + phosphate + H(+)</text>
        <dbReference type="Rhea" id="RHEA:16429"/>
        <dbReference type="ChEBI" id="CHEBI:15378"/>
        <dbReference type="ChEBI" id="CHEBI:29986"/>
        <dbReference type="ChEBI" id="CHEBI:30616"/>
        <dbReference type="ChEBI" id="CHEBI:43474"/>
        <dbReference type="ChEBI" id="CHEBI:83898"/>
        <dbReference type="ChEBI" id="CHEBI:83900"/>
        <dbReference type="ChEBI" id="CHEBI:456216"/>
        <dbReference type="EC" id="6.3.2.9"/>
    </reaction>
</comment>
<evidence type="ECO:0000313" key="22">
    <source>
        <dbReference type="EMBL" id="RDY32298.1"/>
    </source>
</evidence>
<evidence type="ECO:0000259" key="19">
    <source>
        <dbReference type="Pfam" id="PF02875"/>
    </source>
</evidence>
<dbReference type="InterPro" id="IPR036565">
    <property type="entry name" value="Mur-like_cat_sf"/>
</dbReference>
<evidence type="ECO:0000256" key="17">
    <source>
        <dbReference type="HAMAP-Rule" id="MF_00639"/>
    </source>
</evidence>
<evidence type="ECO:0000256" key="1">
    <source>
        <dbReference type="ARBA" id="ARBA00002734"/>
    </source>
</evidence>
<dbReference type="InterPro" id="IPR036615">
    <property type="entry name" value="Mur_ligase_C_dom_sf"/>
</dbReference>
<keyword evidence="7 17" id="KW-0963">Cytoplasm</keyword>
<keyword evidence="23" id="KW-1185">Reference proteome</keyword>
<keyword evidence="17 18" id="KW-0132">Cell division</keyword>
<dbReference type="RefSeq" id="WP_094376680.1">
    <property type="nucleotide sequence ID" value="NZ_NOKA02000004.1"/>
</dbReference>
<dbReference type="HAMAP" id="MF_00639">
    <property type="entry name" value="MurD"/>
    <property type="match status" value="1"/>
</dbReference>
<dbReference type="GO" id="GO:0008764">
    <property type="term" value="F:UDP-N-acetylmuramoylalanine-D-glutamate ligase activity"/>
    <property type="evidence" value="ECO:0007669"/>
    <property type="project" value="UniProtKB-UniRule"/>
</dbReference>
<comment type="pathway">
    <text evidence="3 17 18">Cell wall biogenesis; peptidoglycan biosynthesis.</text>
</comment>
<dbReference type="AlphaFoldDB" id="A0A255IM73"/>
<evidence type="ECO:0000313" key="21">
    <source>
        <dbReference type="EMBL" id="PXV89521.1"/>
    </source>
</evidence>
<evidence type="ECO:0000256" key="9">
    <source>
        <dbReference type="ARBA" id="ARBA00022741"/>
    </source>
</evidence>
<dbReference type="Gene3D" id="3.90.190.20">
    <property type="entry name" value="Mur ligase, C-terminal domain"/>
    <property type="match status" value="1"/>
</dbReference>
<dbReference type="Proteomes" id="UP000216411">
    <property type="component" value="Unassembled WGS sequence"/>
</dbReference>
<gene>
    <name evidence="17 22" type="primary">murD</name>
    <name evidence="21" type="ORF">C8E03_106173</name>
    <name evidence="22" type="ORF">CG710_004765</name>
</gene>
<dbReference type="UniPathway" id="UPA00219"/>
<keyword evidence="11 17" id="KW-0133">Cell shape</keyword>
<dbReference type="Proteomes" id="UP000247523">
    <property type="component" value="Unassembled WGS sequence"/>
</dbReference>
<evidence type="ECO:0000256" key="11">
    <source>
        <dbReference type="ARBA" id="ARBA00022960"/>
    </source>
</evidence>
<keyword evidence="9 17" id="KW-0547">Nucleotide-binding</keyword>
<evidence type="ECO:0000256" key="6">
    <source>
        <dbReference type="ARBA" id="ARBA00015655"/>
    </source>
</evidence>
<evidence type="ECO:0000256" key="18">
    <source>
        <dbReference type="RuleBase" id="RU003664"/>
    </source>
</evidence>
<dbReference type="InterPro" id="IPR005762">
    <property type="entry name" value="MurD"/>
</dbReference>